<dbReference type="Proteomes" id="UP001341840">
    <property type="component" value="Unassembled WGS sequence"/>
</dbReference>
<proteinExistence type="predicted"/>
<feature type="compositionally biased region" description="Low complexity" evidence="1">
    <location>
        <begin position="47"/>
        <end position="63"/>
    </location>
</feature>
<keyword evidence="3" id="KW-1185">Reference proteome</keyword>
<dbReference type="EMBL" id="JASCZI010271888">
    <property type="protein sequence ID" value="MED6216826.1"/>
    <property type="molecule type" value="Genomic_DNA"/>
</dbReference>
<accession>A0ABU6Z3F7</accession>
<gene>
    <name evidence="2" type="ORF">PIB30_011416</name>
</gene>
<evidence type="ECO:0000313" key="2">
    <source>
        <dbReference type="EMBL" id="MED6216826.1"/>
    </source>
</evidence>
<organism evidence="2 3">
    <name type="scientific">Stylosanthes scabra</name>
    <dbReference type="NCBI Taxonomy" id="79078"/>
    <lineage>
        <taxon>Eukaryota</taxon>
        <taxon>Viridiplantae</taxon>
        <taxon>Streptophyta</taxon>
        <taxon>Embryophyta</taxon>
        <taxon>Tracheophyta</taxon>
        <taxon>Spermatophyta</taxon>
        <taxon>Magnoliopsida</taxon>
        <taxon>eudicotyledons</taxon>
        <taxon>Gunneridae</taxon>
        <taxon>Pentapetalae</taxon>
        <taxon>rosids</taxon>
        <taxon>fabids</taxon>
        <taxon>Fabales</taxon>
        <taxon>Fabaceae</taxon>
        <taxon>Papilionoideae</taxon>
        <taxon>50 kb inversion clade</taxon>
        <taxon>dalbergioids sensu lato</taxon>
        <taxon>Dalbergieae</taxon>
        <taxon>Pterocarpus clade</taxon>
        <taxon>Stylosanthes</taxon>
    </lineage>
</organism>
<evidence type="ECO:0000256" key="1">
    <source>
        <dbReference type="SAM" id="MobiDB-lite"/>
    </source>
</evidence>
<protein>
    <submittedName>
        <fullName evidence="2">Uncharacterized protein</fullName>
    </submittedName>
</protein>
<name>A0ABU6Z3F7_9FABA</name>
<feature type="region of interest" description="Disordered" evidence="1">
    <location>
        <begin position="36"/>
        <end position="90"/>
    </location>
</feature>
<evidence type="ECO:0000313" key="3">
    <source>
        <dbReference type="Proteomes" id="UP001341840"/>
    </source>
</evidence>
<reference evidence="2 3" key="1">
    <citation type="journal article" date="2023" name="Plants (Basel)">
        <title>Bridging the Gap: Combining Genomics and Transcriptomics Approaches to Understand Stylosanthes scabra, an Orphan Legume from the Brazilian Caatinga.</title>
        <authorList>
            <person name="Ferreira-Neto J.R.C."/>
            <person name="da Silva M.D."/>
            <person name="Binneck E."/>
            <person name="de Melo N.F."/>
            <person name="da Silva R.H."/>
            <person name="de Melo A.L.T.M."/>
            <person name="Pandolfi V."/>
            <person name="Bustamante F.O."/>
            <person name="Brasileiro-Vidal A.C."/>
            <person name="Benko-Iseppon A.M."/>
        </authorList>
    </citation>
    <scope>NUCLEOTIDE SEQUENCE [LARGE SCALE GENOMIC DNA]</scope>
    <source>
        <tissue evidence="2">Leaves</tissue>
    </source>
</reference>
<sequence length="128" mass="14063">MEIDEIPPVGRKYTWRSASDGRSGEPWMETLCVPMTTTDPRLDGLSPKGNKPPKGGGVNPYPKIRGIHNNGGPKSYNRTRVNPASPGRTHQRCIAHQIESVSLRSPYCWQGRSVNGIEINSVPPICCP</sequence>
<comment type="caution">
    <text evidence="2">The sequence shown here is derived from an EMBL/GenBank/DDBJ whole genome shotgun (WGS) entry which is preliminary data.</text>
</comment>